<gene>
    <name evidence="1" type="ORF">GOM49_15985</name>
</gene>
<dbReference type="Proteomes" id="UP000422764">
    <property type="component" value="Chromosome"/>
</dbReference>
<evidence type="ECO:0000313" key="1">
    <source>
        <dbReference type="EMBL" id="QGU96391.1"/>
    </source>
</evidence>
<reference evidence="1 2" key="1">
    <citation type="submission" date="2019-12" db="EMBL/GenBank/DDBJ databases">
        <title>Genome sequenceing of Clostridium bovifaecis.</title>
        <authorList>
            <person name="Yao Y."/>
        </authorList>
    </citation>
    <scope>NUCLEOTIDE SEQUENCE [LARGE SCALE GENOMIC DNA]</scope>
    <source>
        <strain evidence="1 2">BXX</strain>
    </source>
</reference>
<sequence>MIGSKVKIVEQQFIPDFPSGKNFNKYYQMVMEDFQIVKSYFPLLQIICLPTMQPKEIFITGNLIPVEILRECVTPKDIERNSLYILGIYPNDYPDDNIYVEDFYEKINWDKIPYEHRHQNLHPKTYRKVLCTHHPDGEVNALIQGDRTVAILSSAWKLYKQYKEYLKTKEWTLKDLRHGHEGTLQLKRAGRYYGR</sequence>
<proteinExistence type="predicted"/>
<name>A0A6I6F1I8_9CLOT</name>
<organism evidence="1 2">
    <name type="scientific">Clostridium bovifaecis</name>
    <dbReference type="NCBI Taxonomy" id="2184719"/>
    <lineage>
        <taxon>Bacteria</taxon>
        <taxon>Bacillati</taxon>
        <taxon>Bacillota</taxon>
        <taxon>Clostridia</taxon>
        <taxon>Eubacteriales</taxon>
        <taxon>Clostridiaceae</taxon>
        <taxon>Clostridium</taxon>
    </lineage>
</organism>
<keyword evidence="2" id="KW-1185">Reference proteome</keyword>
<accession>A0A6I6F1I8</accession>
<dbReference type="AlphaFoldDB" id="A0A6I6F1I8"/>
<dbReference type="EMBL" id="CP046522">
    <property type="protein sequence ID" value="QGU96391.1"/>
    <property type="molecule type" value="Genomic_DNA"/>
</dbReference>
<protein>
    <submittedName>
        <fullName evidence="1">Uncharacterized protein</fullName>
    </submittedName>
</protein>
<evidence type="ECO:0000313" key="2">
    <source>
        <dbReference type="Proteomes" id="UP000422764"/>
    </source>
</evidence>